<sequence>HQKVRSEALRRRQRCVVRLSRRKIGRISRRIARLRRRYRKKKAKINRKFRAAIRRSLKRVKTAAGRKALSSKKSKARKVVNKRKKKLRRRTRKRLVSLKRKLRRARRGSKRCVSRRRRSSRRRRGVRVRPKTLQHSSAMRRPTIQKTNPTNPPPNLQAGTIVSQEAGKISRKLRAAIRRSSRRVKSLAACQRLSKKRSKIRRQPISERFRKRLVSIETPTEREHEEDQDVACLEGEDAVFNVAEDAAKTSAMHCPTIEQKNPPNPKPNIQEKTLLKRRVPTKEALSEESNVLPEKRRPASKRRSREKPKTLAQPNRDVNARDRSGEAKTLPTEREWQQDTLEEK</sequence>
<feature type="compositionally biased region" description="Basic and acidic residues" evidence="1">
    <location>
        <begin position="318"/>
        <end position="344"/>
    </location>
</feature>
<dbReference type="Proteomes" id="UP000095280">
    <property type="component" value="Unplaced"/>
</dbReference>
<feature type="region of interest" description="Disordered" evidence="1">
    <location>
        <begin position="104"/>
        <end position="158"/>
    </location>
</feature>
<accession>A0A1I8FTR7</accession>
<dbReference type="AlphaFoldDB" id="A0A1I8FTR7"/>
<evidence type="ECO:0000256" key="1">
    <source>
        <dbReference type="SAM" id="MobiDB-lite"/>
    </source>
</evidence>
<proteinExistence type="predicted"/>
<name>A0A1I8FTR7_9PLAT</name>
<dbReference type="WBParaSite" id="maker-unitig_7171-snap-gene-0.4-mRNA-1">
    <property type="protein sequence ID" value="maker-unitig_7171-snap-gene-0.4-mRNA-1"/>
    <property type="gene ID" value="maker-unitig_7171-snap-gene-0.4"/>
</dbReference>
<organism evidence="2 3">
    <name type="scientific">Macrostomum lignano</name>
    <dbReference type="NCBI Taxonomy" id="282301"/>
    <lineage>
        <taxon>Eukaryota</taxon>
        <taxon>Metazoa</taxon>
        <taxon>Spiralia</taxon>
        <taxon>Lophotrochozoa</taxon>
        <taxon>Platyhelminthes</taxon>
        <taxon>Rhabditophora</taxon>
        <taxon>Macrostomorpha</taxon>
        <taxon>Macrostomida</taxon>
        <taxon>Macrostomidae</taxon>
        <taxon>Macrostomum</taxon>
    </lineage>
</organism>
<evidence type="ECO:0000313" key="3">
    <source>
        <dbReference type="WBParaSite" id="maker-unitig_7171-snap-gene-0.4-mRNA-1"/>
    </source>
</evidence>
<feature type="region of interest" description="Disordered" evidence="1">
    <location>
        <begin position="61"/>
        <end position="89"/>
    </location>
</feature>
<feature type="compositionally biased region" description="Low complexity" evidence="1">
    <location>
        <begin position="257"/>
        <end position="272"/>
    </location>
</feature>
<feature type="compositionally biased region" description="Basic residues" evidence="1">
    <location>
        <begin position="104"/>
        <end position="132"/>
    </location>
</feature>
<reference evidence="3" key="1">
    <citation type="submission" date="2016-11" db="UniProtKB">
        <authorList>
            <consortium name="WormBaseParasite"/>
        </authorList>
    </citation>
    <scope>IDENTIFICATION</scope>
</reference>
<feature type="region of interest" description="Disordered" evidence="1">
    <location>
        <begin position="253"/>
        <end position="344"/>
    </location>
</feature>
<protein>
    <submittedName>
        <fullName evidence="3">Serine/arginine repetitive matrix protein 2</fullName>
    </submittedName>
</protein>
<keyword evidence="2" id="KW-1185">Reference proteome</keyword>
<evidence type="ECO:0000313" key="2">
    <source>
        <dbReference type="Proteomes" id="UP000095280"/>
    </source>
</evidence>
<feature type="compositionally biased region" description="Basic residues" evidence="1">
    <location>
        <begin position="69"/>
        <end position="89"/>
    </location>
</feature>